<keyword evidence="1" id="KW-0446">Lipid-binding</keyword>
<evidence type="ECO:0000313" key="6">
    <source>
        <dbReference type="Proteomes" id="UP000258309"/>
    </source>
</evidence>
<keyword evidence="3" id="KW-0472">Membrane</keyword>
<dbReference type="Gene3D" id="1.20.80.10">
    <property type="match status" value="1"/>
</dbReference>
<dbReference type="PANTHER" id="PTHR23310:SF133">
    <property type="entry name" value="COA BINDING PROTEIN, PUTATIVE (AFU_ORTHOLOGUE AFUA_1G12300)-RELATED"/>
    <property type="match status" value="1"/>
</dbReference>
<dbReference type="InterPro" id="IPR000582">
    <property type="entry name" value="Acyl-CoA-binding_protein"/>
</dbReference>
<keyword evidence="6" id="KW-1185">Reference proteome</keyword>
<feature type="domain" description="ACB" evidence="4">
    <location>
        <begin position="5"/>
        <end position="103"/>
    </location>
</feature>
<dbReference type="SUPFAM" id="SSF47027">
    <property type="entry name" value="Acyl-CoA binding protein"/>
    <property type="match status" value="1"/>
</dbReference>
<dbReference type="GO" id="GO:0006631">
    <property type="term" value="P:fatty acid metabolic process"/>
    <property type="evidence" value="ECO:0007669"/>
    <property type="project" value="TreeGrafter"/>
</dbReference>
<dbReference type="InterPro" id="IPR014352">
    <property type="entry name" value="FERM/acyl-CoA-bd_prot_sf"/>
</dbReference>
<accession>A0A3E2HJK6</accession>
<feature type="transmembrane region" description="Helical" evidence="3">
    <location>
        <begin position="237"/>
        <end position="263"/>
    </location>
</feature>
<dbReference type="AlphaFoldDB" id="A0A3E2HJK6"/>
<proteinExistence type="predicted"/>
<evidence type="ECO:0000256" key="3">
    <source>
        <dbReference type="SAM" id="Phobius"/>
    </source>
</evidence>
<comment type="caution">
    <text evidence="5">The sequence shown here is derived from an EMBL/GenBank/DDBJ whole genome shotgun (WGS) entry which is preliminary data.</text>
</comment>
<feature type="non-terminal residue" evidence="5">
    <location>
        <position position="404"/>
    </location>
</feature>
<keyword evidence="3" id="KW-0812">Transmembrane</keyword>
<evidence type="ECO:0000313" key="5">
    <source>
        <dbReference type="EMBL" id="RFU33413.1"/>
    </source>
</evidence>
<keyword evidence="3" id="KW-1133">Transmembrane helix</keyword>
<name>A0A3E2HJK6_SCYLI</name>
<dbReference type="InterPro" id="IPR035984">
    <property type="entry name" value="Acyl-CoA-binding_sf"/>
</dbReference>
<evidence type="ECO:0000256" key="1">
    <source>
        <dbReference type="ARBA" id="ARBA00023121"/>
    </source>
</evidence>
<reference evidence="5 6" key="1">
    <citation type="submission" date="2018-05" db="EMBL/GenBank/DDBJ databases">
        <title>Draft genome sequence of Scytalidium lignicola DSM 105466, a ubiquitous saprotrophic fungus.</title>
        <authorList>
            <person name="Buettner E."/>
            <person name="Gebauer A.M."/>
            <person name="Hofrichter M."/>
            <person name="Liers C."/>
            <person name="Kellner H."/>
        </authorList>
    </citation>
    <scope>NUCLEOTIDE SEQUENCE [LARGE SCALE GENOMIC DNA]</scope>
    <source>
        <strain evidence="5 6">DSM 105466</strain>
    </source>
</reference>
<feature type="non-terminal residue" evidence="5">
    <location>
        <position position="1"/>
    </location>
</feature>
<sequence>MADSVDRVFVHALNTVKKIPKTGASRPPPADRLRLYGLYKQAMEGDVDGVMDRPEWAKGMDEVELKREREKWDAWDAQRGMNRTEAKRRYIEALIETMHKYASTTADARELVAELEFVWDQIKNNSASSSGSSHEHAGPSYASQPRRFAHPQSGSEGPMRVLSPMSENDEADMLSEKRLEYDNDGYGEENGDKNTRKWRSKVELALEKMTVEIAALREQIATGREYQERRRRTLGRWIGWFLWATIKHTLLDALVLGLVLLWLRKRKDRRLEDLVRQALKIVRENPIRSQTREKLDVGEVVIRPFQVIINDTSLENDLIGKGSSGTEECGTTIWAEMRGDLISNDKNSLEERGRLITLFELEVLRRDQCVVTIARASNLPAVLAMAERNGSRLASESDADLVKR</sequence>
<evidence type="ECO:0000256" key="2">
    <source>
        <dbReference type="SAM" id="MobiDB-lite"/>
    </source>
</evidence>
<dbReference type="PROSITE" id="PS51228">
    <property type="entry name" value="ACB_2"/>
    <property type="match status" value="1"/>
</dbReference>
<dbReference type="Proteomes" id="UP000258309">
    <property type="component" value="Unassembled WGS sequence"/>
</dbReference>
<dbReference type="OMA" id="WMRRKKD"/>
<dbReference type="PANTHER" id="PTHR23310">
    <property type="entry name" value="ACYL-COA-BINDING PROTEIN, ACBP"/>
    <property type="match status" value="1"/>
</dbReference>
<dbReference type="EMBL" id="NCSJ02000036">
    <property type="protein sequence ID" value="RFU33413.1"/>
    <property type="molecule type" value="Genomic_DNA"/>
</dbReference>
<dbReference type="GO" id="GO:0000062">
    <property type="term" value="F:fatty-acyl-CoA binding"/>
    <property type="evidence" value="ECO:0007669"/>
    <property type="project" value="InterPro"/>
</dbReference>
<protein>
    <recommendedName>
        <fullName evidence="4">ACB domain-containing protein</fullName>
    </recommendedName>
</protein>
<evidence type="ECO:0000259" key="4">
    <source>
        <dbReference type="PROSITE" id="PS51228"/>
    </source>
</evidence>
<feature type="region of interest" description="Disordered" evidence="2">
    <location>
        <begin position="125"/>
        <end position="164"/>
    </location>
</feature>
<dbReference type="Pfam" id="PF00887">
    <property type="entry name" value="ACBP"/>
    <property type="match status" value="1"/>
</dbReference>
<dbReference type="STRING" id="5539.A0A3E2HJK6"/>
<dbReference type="OrthoDB" id="346910at2759"/>
<gene>
    <name evidence="5" type="ORF">B7463_g2938</name>
</gene>
<organism evidence="5 6">
    <name type="scientific">Scytalidium lignicola</name>
    <name type="common">Hyphomycete</name>
    <dbReference type="NCBI Taxonomy" id="5539"/>
    <lineage>
        <taxon>Eukaryota</taxon>
        <taxon>Fungi</taxon>
        <taxon>Dikarya</taxon>
        <taxon>Ascomycota</taxon>
        <taxon>Pezizomycotina</taxon>
        <taxon>Leotiomycetes</taxon>
        <taxon>Leotiomycetes incertae sedis</taxon>
        <taxon>Scytalidium</taxon>
    </lineage>
</organism>